<dbReference type="Gene3D" id="3.30.450.80">
    <property type="entry name" value="Transcription factor LuxR-like, autoinducer-binding domain"/>
    <property type="match status" value="1"/>
</dbReference>
<dbReference type="AlphaFoldDB" id="A0A0D6PHD6"/>
<organism evidence="5 6">
    <name type="scientific">Acidocella aminolytica 101 = DSM 11237</name>
    <dbReference type="NCBI Taxonomy" id="1120923"/>
    <lineage>
        <taxon>Bacteria</taxon>
        <taxon>Pseudomonadati</taxon>
        <taxon>Pseudomonadota</taxon>
        <taxon>Alphaproteobacteria</taxon>
        <taxon>Acetobacterales</taxon>
        <taxon>Acidocellaceae</taxon>
        <taxon>Acidocella</taxon>
    </lineage>
</organism>
<dbReference type="PANTHER" id="PTHR44688:SF16">
    <property type="entry name" value="DNA-BINDING TRANSCRIPTIONAL ACTIVATOR DEVR_DOSR"/>
    <property type="match status" value="1"/>
</dbReference>
<dbReference type="OrthoDB" id="3170288at2"/>
<comment type="caution">
    <text evidence="5">The sequence shown here is derived from an EMBL/GenBank/DDBJ whole genome shotgun (WGS) entry which is preliminary data.</text>
</comment>
<evidence type="ECO:0000313" key="6">
    <source>
        <dbReference type="Proteomes" id="UP000032668"/>
    </source>
</evidence>
<dbReference type="PROSITE" id="PS50043">
    <property type="entry name" value="HTH_LUXR_2"/>
    <property type="match status" value="1"/>
</dbReference>
<dbReference type="EMBL" id="BANC01000053">
    <property type="protein sequence ID" value="GAN80608.1"/>
    <property type="molecule type" value="Genomic_DNA"/>
</dbReference>
<accession>A0A0D6PHD6</accession>
<dbReference type="InterPro" id="IPR005143">
    <property type="entry name" value="TF_LuxR_autoind-bd_dom"/>
</dbReference>
<dbReference type="InterPro" id="IPR000792">
    <property type="entry name" value="Tscrpt_reg_LuxR_C"/>
</dbReference>
<name>A0A0D6PHD6_9PROT</name>
<evidence type="ECO:0000313" key="5">
    <source>
        <dbReference type="EMBL" id="GAN80608.1"/>
    </source>
</evidence>
<dbReference type="InterPro" id="IPR016032">
    <property type="entry name" value="Sig_transdc_resp-reg_C-effctor"/>
</dbReference>
<dbReference type="Gene3D" id="1.10.10.10">
    <property type="entry name" value="Winged helix-like DNA-binding domain superfamily/Winged helix DNA-binding domain"/>
    <property type="match status" value="1"/>
</dbReference>
<proteinExistence type="predicted"/>
<keyword evidence="6" id="KW-1185">Reference proteome</keyword>
<dbReference type="PANTHER" id="PTHR44688">
    <property type="entry name" value="DNA-BINDING TRANSCRIPTIONAL ACTIVATOR DEVR_DOSR"/>
    <property type="match status" value="1"/>
</dbReference>
<dbReference type="Pfam" id="PF03472">
    <property type="entry name" value="Autoind_bind"/>
    <property type="match status" value="1"/>
</dbReference>
<dbReference type="Proteomes" id="UP000032668">
    <property type="component" value="Unassembled WGS sequence"/>
</dbReference>
<dbReference type="CDD" id="cd06170">
    <property type="entry name" value="LuxR_C_like"/>
    <property type="match status" value="1"/>
</dbReference>
<dbReference type="InterPro" id="IPR036388">
    <property type="entry name" value="WH-like_DNA-bd_sf"/>
</dbReference>
<dbReference type="InterPro" id="IPR036693">
    <property type="entry name" value="TF_LuxR_autoind-bd_dom_sf"/>
</dbReference>
<evidence type="ECO:0000259" key="4">
    <source>
        <dbReference type="PROSITE" id="PS50043"/>
    </source>
</evidence>
<dbReference type="RefSeq" id="WP_048879013.1">
    <property type="nucleotide sequence ID" value="NZ_BANC01000053.1"/>
</dbReference>
<dbReference type="STRING" id="1120923.SAMN02746095_02508"/>
<protein>
    <submittedName>
        <fullName evidence="5">Transcriptional regulator LuxR</fullName>
    </submittedName>
</protein>
<dbReference type="GO" id="GO:0003677">
    <property type="term" value="F:DNA binding"/>
    <property type="evidence" value="ECO:0007669"/>
    <property type="project" value="UniProtKB-KW"/>
</dbReference>
<dbReference type="Pfam" id="PF00196">
    <property type="entry name" value="GerE"/>
    <property type="match status" value="1"/>
</dbReference>
<evidence type="ECO:0000256" key="1">
    <source>
        <dbReference type="ARBA" id="ARBA00023015"/>
    </source>
</evidence>
<evidence type="ECO:0000256" key="3">
    <source>
        <dbReference type="ARBA" id="ARBA00023163"/>
    </source>
</evidence>
<dbReference type="SUPFAM" id="SSF75516">
    <property type="entry name" value="Pheromone-binding domain of LuxR-like quorum-sensing transcription factors"/>
    <property type="match status" value="1"/>
</dbReference>
<keyword evidence="3" id="KW-0804">Transcription</keyword>
<feature type="domain" description="HTH luxR-type" evidence="4">
    <location>
        <begin position="176"/>
        <end position="241"/>
    </location>
</feature>
<sequence>MIAGDDDCYEEIVTQIGAANSLAQMQDVAAGICKAYHLANIAYHAVYLPGAQIFNPILVLTYEPEWIERYKSNDYFKIDPVVVSGTKGFLPLDWTHLDRGNHIARDFFAEADRFAVGRQGMTWPVRGAGGERALFTITANMSVPEWEERRVSYKREFQMIAHYMHDRIVEISGYRDAKPKPSLSRREIACLELAAQGATPKQTGAKLKISDRAVRLFLSSACTKLDCANTQQAIGKMVSLEMLRP</sequence>
<dbReference type="SUPFAM" id="SSF46894">
    <property type="entry name" value="C-terminal effector domain of the bipartite response regulators"/>
    <property type="match status" value="1"/>
</dbReference>
<reference evidence="5 6" key="1">
    <citation type="submission" date="2012-11" db="EMBL/GenBank/DDBJ databases">
        <title>Whole genome sequence of Acidocella aminolytica 101 = DSM 11237.</title>
        <authorList>
            <person name="Azuma Y."/>
            <person name="Higashiura N."/>
            <person name="Hirakawa H."/>
            <person name="Matsushita K."/>
        </authorList>
    </citation>
    <scope>NUCLEOTIDE SEQUENCE [LARGE SCALE GENOMIC DNA]</scope>
    <source>
        <strain evidence="6">101 / DSM 11237</strain>
    </source>
</reference>
<keyword evidence="1" id="KW-0805">Transcription regulation</keyword>
<evidence type="ECO:0000256" key="2">
    <source>
        <dbReference type="ARBA" id="ARBA00023125"/>
    </source>
</evidence>
<keyword evidence="2" id="KW-0238">DNA-binding</keyword>
<dbReference type="GO" id="GO:0006355">
    <property type="term" value="P:regulation of DNA-templated transcription"/>
    <property type="evidence" value="ECO:0007669"/>
    <property type="project" value="InterPro"/>
</dbReference>
<gene>
    <name evidence="5" type="ORF">Aam_054_029</name>
</gene>
<dbReference type="SMART" id="SM00421">
    <property type="entry name" value="HTH_LUXR"/>
    <property type="match status" value="1"/>
</dbReference>